<dbReference type="InterPro" id="IPR018392">
    <property type="entry name" value="LysM"/>
</dbReference>
<dbReference type="AlphaFoldDB" id="A0A2A6DZS5"/>
<feature type="domain" description="LysM" evidence="2">
    <location>
        <begin position="2"/>
        <end position="47"/>
    </location>
</feature>
<evidence type="ECO:0000313" key="4">
    <source>
        <dbReference type="Proteomes" id="UP000243688"/>
    </source>
</evidence>
<dbReference type="Proteomes" id="UP000243688">
    <property type="component" value="Unassembled WGS sequence"/>
</dbReference>
<dbReference type="CDD" id="cd00118">
    <property type="entry name" value="LysM"/>
    <property type="match status" value="2"/>
</dbReference>
<feature type="region of interest" description="Disordered" evidence="1">
    <location>
        <begin position="260"/>
        <end position="283"/>
    </location>
</feature>
<dbReference type="PANTHER" id="PTHR33734:SF22">
    <property type="entry name" value="MEMBRANE-BOUND LYTIC MUREIN TRANSGLYCOSYLASE D"/>
    <property type="match status" value="1"/>
</dbReference>
<feature type="region of interest" description="Disordered" evidence="1">
    <location>
        <begin position="112"/>
        <end position="163"/>
    </location>
</feature>
<dbReference type="PROSITE" id="PS51782">
    <property type="entry name" value="LYSM"/>
    <property type="match status" value="2"/>
</dbReference>
<dbReference type="Gene3D" id="3.10.350.10">
    <property type="entry name" value="LysM domain"/>
    <property type="match status" value="2"/>
</dbReference>
<protein>
    <recommendedName>
        <fullName evidence="2">LysM domain-containing protein</fullName>
    </recommendedName>
</protein>
<proteinExistence type="predicted"/>
<accession>A0A2A6DZS5</accession>
<dbReference type="EMBL" id="MOXJ01000017">
    <property type="protein sequence ID" value="PDO10235.1"/>
    <property type="molecule type" value="Genomic_DNA"/>
</dbReference>
<organism evidence="3 4">
    <name type="scientific">Candidatus Reconcilbacillus cellulovorans</name>
    <dbReference type="NCBI Taxonomy" id="1906605"/>
    <lineage>
        <taxon>Bacteria</taxon>
        <taxon>Bacillati</taxon>
        <taxon>Bacillota</taxon>
        <taxon>Bacilli</taxon>
        <taxon>Bacillales</taxon>
        <taxon>Paenibacillaceae</taxon>
        <taxon>Candidatus Reconcilbacillus</taxon>
    </lineage>
</organism>
<dbReference type="PANTHER" id="PTHR33734">
    <property type="entry name" value="LYSM DOMAIN-CONTAINING GPI-ANCHORED PROTEIN 2"/>
    <property type="match status" value="1"/>
</dbReference>
<dbReference type="SUPFAM" id="SSF54106">
    <property type="entry name" value="LysM domain"/>
    <property type="match status" value="2"/>
</dbReference>
<evidence type="ECO:0000313" key="3">
    <source>
        <dbReference type="EMBL" id="PDO10235.1"/>
    </source>
</evidence>
<evidence type="ECO:0000256" key="1">
    <source>
        <dbReference type="SAM" id="MobiDB-lite"/>
    </source>
</evidence>
<evidence type="ECO:0000259" key="2">
    <source>
        <dbReference type="PROSITE" id="PS51782"/>
    </source>
</evidence>
<feature type="compositionally biased region" description="Basic residues" evidence="1">
    <location>
        <begin position="298"/>
        <end position="310"/>
    </location>
</feature>
<dbReference type="Pfam" id="PF01476">
    <property type="entry name" value="LysM"/>
    <property type="match status" value="2"/>
</dbReference>
<name>A0A2A6DZS5_9BACL</name>
<dbReference type="InterPro" id="IPR036779">
    <property type="entry name" value="LysM_dom_sf"/>
</dbReference>
<gene>
    <name evidence="3" type="ORF">BLM47_08265</name>
</gene>
<feature type="domain" description="LysM" evidence="2">
    <location>
        <begin position="63"/>
        <end position="108"/>
    </location>
</feature>
<feature type="region of interest" description="Disordered" evidence="1">
    <location>
        <begin position="295"/>
        <end position="327"/>
    </location>
</feature>
<sequence>MKIHIVKAGETLYTLAKKYGLELAKLLAANPDIPDPNNLAVGQKVKIPLSPKPSVQPVGPVQHVHKVVQGDTLWKLAKQWNVPLADLIKANPHLKNPNVLMTGETVFIPAVPSGGPGTNADGPSGVGMKADEPAQQASPPVFAETGSQDGTGKNPAVPMPEGAMPGAWPWHHVVSPEPWQVPWPPQYEPFAWPWPSAYGGWEFWNDWSYAPWPWTPAWVGVGQTTGCGCGESGATAVFGFPSATSAEDASASLGLYEFGESRDGGQSAEAEAAMDDARAGDADGRSGIARLAVIGAAPKKKKPSSSKPRRDRFLESGPAQSRPWINL</sequence>
<reference evidence="3 4" key="1">
    <citation type="submission" date="2016-12" db="EMBL/GenBank/DDBJ databases">
        <title>Candidatus Reconcilibacillus cellulovorans genome.</title>
        <authorList>
            <person name="Kolinko S."/>
            <person name="Wu Y.-W."/>
            <person name="Tachea F."/>
            <person name="Denzel E."/>
            <person name="Hiras J."/>
            <person name="Baecker N."/>
            <person name="Chan L.J."/>
            <person name="Eichorst S.A."/>
            <person name="Frey D."/>
            <person name="Adams P.D."/>
            <person name="Pray T."/>
            <person name="Tanjore D."/>
            <person name="Petzold C.J."/>
            <person name="Gladden J.M."/>
            <person name="Simmons B.A."/>
            <person name="Singer S.W."/>
        </authorList>
    </citation>
    <scope>NUCLEOTIDE SEQUENCE [LARGE SCALE GENOMIC DNA]</scope>
    <source>
        <strain evidence="3">JTherm</strain>
    </source>
</reference>
<dbReference type="SMART" id="SM00257">
    <property type="entry name" value="LysM"/>
    <property type="match status" value="2"/>
</dbReference>
<comment type="caution">
    <text evidence="3">The sequence shown here is derived from an EMBL/GenBank/DDBJ whole genome shotgun (WGS) entry which is preliminary data.</text>
</comment>